<evidence type="ECO:0000256" key="2">
    <source>
        <dbReference type="ARBA" id="ARBA00022801"/>
    </source>
</evidence>
<evidence type="ECO:0000313" key="5">
    <source>
        <dbReference type="Proteomes" id="UP001178507"/>
    </source>
</evidence>
<dbReference type="SUPFAM" id="SSF54060">
    <property type="entry name" value="His-Me finger endonucleases"/>
    <property type="match status" value="1"/>
</dbReference>
<dbReference type="AlphaFoldDB" id="A0AA36IFR5"/>
<proteinExistence type="predicted"/>
<dbReference type="InterPro" id="IPR007346">
    <property type="entry name" value="Endonuclease-I"/>
</dbReference>
<evidence type="ECO:0000256" key="1">
    <source>
        <dbReference type="ARBA" id="ARBA00022722"/>
    </source>
</evidence>
<dbReference type="PANTHER" id="PTHR33607">
    <property type="entry name" value="ENDONUCLEASE-1"/>
    <property type="match status" value="1"/>
</dbReference>
<evidence type="ECO:0000313" key="4">
    <source>
        <dbReference type="EMBL" id="CAJ1385915.1"/>
    </source>
</evidence>
<dbReference type="GO" id="GO:0016787">
    <property type="term" value="F:hydrolase activity"/>
    <property type="evidence" value="ECO:0007669"/>
    <property type="project" value="UniProtKB-KW"/>
</dbReference>
<comment type="caution">
    <text evidence="4">The sequence shown here is derived from an EMBL/GenBank/DDBJ whole genome shotgun (WGS) entry which is preliminary data.</text>
</comment>
<organism evidence="4 5">
    <name type="scientific">Effrenium voratum</name>
    <dbReference type="NCBI Taxonomy" id="2562239"/>
    <lineage>
        <taxon>Eukaryota</taxon>
        <taxon>Sar</taxon>
        <taxon>Alveolata</taxon>
        <taxon>Dinophyceae</taxon>
        <taxon>Suessiales</taxon>
        <taxon>Symbiodiniaceae</taxon>
        <taxon>Effrenium</taxon>
    </lineage>
</organism>
<dbReference type="GO" id="GO:0004518">
    <property type="term" value="F:nuclease activity"/>
    <property type="evidence" value="ECO:0007669"/>
    <property type="project" value="UniProtKB-KW"/>
</dbReference>
<dbReference type="InterPro" id="IPR044925">
    <property type="entry name" value="His-Me_finger_sf"/>
</dbReference>
<protein>
    <submittedName>
        <fullName evidence="4">Uncharacterized protein</fullName>
    </submittedName>
</protein>
<sequence>MDAALDGTGRIILLYSGYVIEPGTRDHEYQAGWNREHVWPRSKGGLSTSQPGPGTDLHNLHAADISVNAERGNKDFDDLDEGQAGVRVVTDPSPAPGYQDMKRLCLVAADAWEPSDLAKGTVARALMYMACMYHGNGLRLVDRVGTETRSMELGNLKAVKKWAQQFPASNREKNRNDLAEQLQNNRNPFIDDPKLAGLVKW</sequence>
<dbReference type="EMBL" id="CAUJNA010001302">
    <property type="protein sequence ID" value="CAJ1385915.1"/>
    <property type="molecule type" value="Genomic_DNA"/>
</dbReference>
<evidence type="ECO:0000256" key="3">
    <source>
        <dbReference type="SAM" id="MobiDB-lite"/>
    </source>
</evidence>
<dbReference type="Proteomes" id="UP001178507">
    <property type="component" value="Unassembled WGS sequence"/>
</dbReference>
<keyword evidence="1" id="KW-0540">Nuclease</keyword>
<feature type="region of interest" description="Disordered" evidence="3">
    <location>
        <begin position="40"/>
        <end position="59"/>
    </location>
</feature>
<reference evidence="4" key="1">
    <citation type="submission" date="2023-08" db="EMBL/GenBank/DDBJ databases">
        <authorList>
            <person name="Chen Y."/>
            <person name="Shah S."/>
            <person name="Dougan E. K."/>
            <person name="Thang M."/>
            <person name="Chan C."/>
        </authorList>
    </citation>
    <scope>NUCLEOTIDE SEQUENCE</scope>
</reference>
<dbReference type="Pfam" id="PF04231">
    <property type="entry name" value="Endonuclease_1"/>
    <property type="match status" value="1"/>
</dbReference>
<dbReference type="PANTHER" id="PTHR33607:SF2">
    <property type="entry name" value="ENDONUCLEASE-1"/>
    <property type="match status" value="1"/>
</dbReference>
<keyword evidence="5" id="KW-1185">Reference proteome</keyword>
<accession>A0AA36IFR5</accession>
<gene>
    <name evidence="4" type="ORF">EVOR1521_LOCUS12402</name>
</gene>
<keyword evidence="2" id="KW-0378">Hydrolase</keyword>
<name>A0AA36IFR5_9DINO</name>